<keyword evidence="2" id="KW-1185">Reference proteome</keyword>
<gene>
    <name evidence="1" type="ORF">FNW02_05685</name>
</gene>
<comment type="caution">
    <text evidence="1">The sequence shown here is derived from an EMBL/GenBank/DDBJ whole genome shotgun (WGS) entry which is preliminary data.</text>
</comment>
<dbReference type="AlphaFoldDB" id="A0AA40VQ14"/>
<evidence type="ECO:0000313" key="1">
    <source>
        <dbReference type="EMBL" id="MBD6615347.1"/>
    </source>
</evidence>
<protein>
    <submittedName>
        <fullName evidence="1">Uncharacterized protein</fullName>
    </submittedName>
</protein>
<name>A0AA40VQ14_9NOST</name>
<dbReference type="RefSeq" id="WP_191756586.1">
    <property type="nucleotide sequence ID" value="NZ_VJXY01000004.1"/>
</dbReference>
<proteinExistence type="predicted"/>
<sequence>MCERTSRFSDTQEQGCSSGLVSKTTLGIDILKLIHRLCLFRKLVLLASSQAAASEREQLFIDAMGLRPALRAMA</sequence>
<accession>A0AA40VQ14</accession>
<reference evidence="1" key="1">
    <citation type="submission" date="2019-07" db="EMBL/GenBank/DDBJ databases">
        <title>Toxilogical consequences of a new and cryptic species of cyanobacteria (Komarekiella delphini-convector) recovered from the epidermis of a bottlenose dolphin and 1500 ft. in the air.</title>
        <authorList>
            <person name="Brown A.O."/>
            <person name="Dvorak P."/>
            <person name="Villanueva C.D."/>
            <person name="Foss A.J."/>
            <person name="Garvey A.D."/>
            <person name="Gibson Q.A."/>
            <person name="Johansen J.R."/>
            <person name="Casamatta D.A."/>
        </authorList>
    </citation>
    <scope>NUCLEOTIDE SEQUENCE</scope>
    <source>
        <strain evidence="1">SJRDD-AB1</strain>
    </source>
</reference>
<evidence type="ECO:0000313" key="2">
    <source>
        <dbReference type="Proteomes" id="UP001165986"/>
    </source>
</evidence>
<dbReference type="EMBL" id="VJXY01000004">
    <property type="protein sequence ID" value="MBD6615347.1"/>
    <property type="molecule type" value="Genomic_DNA"/>
</dbReference>
<organism evidence="1 2">
    <name type="scientific">Komarekiella delphini-convector SJRDD-AB1</name>
    <dbReference type="NCBI Taxonomy" id="2593771"/>
    <lineage>
        <taxon>Bacteria</taxon>
        <taxon>Bacillati</taxon>
        <taxon>Cyanobacteriota</taxon>
        <taxon>Cyanophyceae</taxon>
        <taxon>Nostocales</taxon>
        <taxon>Nostocaceae</taxon>
        <taxon>Komarekiella</taxon>
        <taxon>Komarekiella delphini-convector</taxon>
    </lineage>
</organism>
<dbReference type="Proteomes" id="UP001165986">
    <property type="component" value="Unassembled WGS sequence"/>
</dbReference>